<dbReference type="Proteomes" id="UP000287394">
    <property type="component" value="Chromosome"/>
</dbReference>
<accession>A0A402CTM9</accession>
<evidence type="ECO:0000313" key="3">
    <source>
        <dbReference type="Proteomes" id="UP000287394"/>
    </source>
</evidence>
<organism evidence="2 3">
    <name type="scientific">Capsulimonas corticalis</name>
    <dbReference type="NCBI Taxonomy" id="2219043"/>
    <lineage>
        <taxon>Bacteria</taxon>
        <taxon>Bacillati</taxon>
        <taxon>Armatimonadota</taxon>
        <taxon>Armatimonadia</taxon>
        <taxon>Capsulimonadales</taxon>
        <taxon>Capsulimonadaceae</taxon>
        <taxon>Capsulimonas</taxon>
    </lineage>
</organism>
<dbReference type="PROSITE" id="PS51257">
    <property type="entry name" value="PROKAR_LIPOPROTEIN"/>
    <property type="match status" value="1"/>
</dbReference>
<dbReference type="EMBL" id="AP025739">
    <property type="protein sequence ID" value="BDI30686.1"/>
    <property type="molecule type" value="Genomic_DNA"/>
</dbReference>
<reference evidence="2 3" key="1">
    <citation type="journal article" date="2019" name="Int. J. Syst. Evol. Microbiol.">
        <title>Capsulimonas corticalis gen. nov., sp. nov., an aerobic capsulated bacterium, of a novel bacterial order, Capsulimonadales ord. nov., of the class Armatimonadia of the phylum Armatimonadetes.</title>
        <authorList>
            <person name="Li J."/>
            <person name="Kudo C."/>
            <person name="Tonouchi A."/>
        </authorList>
    </citation>
    <scope>NUCLEOTIDE SEQUENCE [LARGE SCALE GENOMIC DNA]</scope>
    <source>
        <strain evidence="2 3">AX-7</strain>
    </source>
</reference>
<feature type="region of interest" description="Disordered" evidence="1">
    <location>
        <begin position="74"/>
        <end position="96"/>
    </location>
</feature>
<dbReference type="AlphaFoldDB" id="A0A402CTM9"/>
<evidence type="ECO:0000256" key="1">
    <source>
        <dbReference type="SAM" id="MobiDB-lite"/>
    </source>
</evidence>
<name>A0A402CTM9_9BACT</name>
<evidence type="ECO:0000313" key="2">
    <source>
        <dbReference type="EMBL" id="BDI30686.1"/>
    </source>
</evidence>
<keyword evidence="3" id="KW-1185">Reference proteome</keyword>
<dbReference type="Pfam" id="PF13115">
    <property type="entry name" value="YtkA"/>
    <property type="match status" value="1"/>
</dbReference>
<dbReference type="RefSeq" id="WP_165864079.1">
    <property type="nucleotide sequence ID" value="NZ_AP025739.1"/>
</dbReference>
<gene>
    <name evidence="2" type="ORF">CCAX7_27370</name>
</gene>
<dbReference type="KEGG" id="ccot:CCAX7_27370"/>
<feature type="compositionally biased region" description="Polar residues" evidence="1">
    <location>
        <begin position="85"/>
        <end position="94"/>
    </location>
</feature>
<protein>
    <submittedName>
        <fullName evidence="2">Uncharacterized protein</fullName>
    </submittedName>
</protein>
<proteinExistence type="predicted"/>
<dbReference type="InterPro" id="IPR032693">
    <property type="entry name" value="YtkA-like_dom"/>
</dbReference>
<sequence length="133" mass="13738">MRSIFVLTLACAALLAGCSKPPADVARAEQTSGDLHVEFSTNPAPPHSGLDTIILTVTDAASGAPVGDANITGSAAMVSPKMPGSSASGRSQGNGRYEIPLTLPVATKYEIKVHIERPQKPAVDVAFPIEAWS</sequence>